<evidence type="ECO:0000256" key="1">
    <source>
        <dbReference type="SAM" id="Phobius"/>
    </source>
</evidence>
<feature type="transmembrane region" description="Helical" evidence="1">
    <location>
        <begin position="157"/>
        <end position="175"/>
    </location>
</feature>
<keyword evidence="1" id="KW-1133">Transmembrane helix</keyword>
<name>B4S8N8_PROA2</name>
<feature type="domain" description="CAAX prenyl protease 2/Lysostaphin resistance protein A-like" evidence="2">
    <location>
        <begin position="103"/>
        <end position="190"/>
    </location>
</feature>
<reference evidence="3" key="1">
    <citation type="submission" date="2008-06" db="EMBL/GenBank/DDBJ databases">
        <title>Complete sequence of chromosome of Prosthecochloris aestuarii DSM 271.</title>
        <authorList>
            <consortium name="US DOE Joint Genome Institute"/>
            <person name="Lucas S."/>
            <person name="Copeland A."/>
            <person name="Lapidus A."/>
            <person name="Glavina del Rio T."/>
            <person name="Dalin E."/>
            <person name="Tice H."/>
            <person name="Bruce D."/>
            <person name="Goodwin L."/>
            <person name="Pitluck S."/>
            <person name="Schmutz J."/>
            <person name="Larimer F."/>
            <person name="Land M."/>
            <person name="Hauser L."/>
            <person name="Kyrpides N."/>
            <person name="Anderson I."/>
            <person name="Liu Z."/>
            <person name="Li T."/>
            <person name="Zhao F."/>
            <person name="Overmann J."/>
            <person name="Bryant D.A."/>
            <person name="Richardson P."/>
        </authorList>
    </citation>
    <scope>NUCLEOTIDE SEQUENCE [LARGE SCALE GENOMIC DNA]</scope>
    <source>
        <strain evidence="3">DSM 271</strain>
    </source>
</reference>
<keyword evidence="1" id="KW-0812">Transmembrane</keyword>
<evidence type="ECO:0000313" key="4">
    <source>
        <dbReference type="Proteomes" id="UP000002725"/>
    </source>
</evidence>
<feature type="transmembrane region" description="Helical" evidence="1">
    <location>
        <begin position="72"/>
        <end position="90"/>
    </location>
</feature>
<accession>B4S8N8</accession>
<feature type="transmembrane region" description="Helical" evidence="1">
    <location>
        <begin position="132"/>
        <end position="151"/>
    </location>
</feature>
<keyword evidence="1" id="KW-0472">Membrane</keyword>
<gene>
    <name evidence="3" type="ordered locus">Paes_1404</name>
</gene>
<dbReference type="GO" id="GO:0080120">
    <property type="term" value="P:CAAX-box protein maturation"/>
    <property type="evidence" value="ECO:0007669"/>
    <property type="project" value="UniProtKB-ARBA"/>
</dbReference>
<dbReference type="Pfam" id="PF02517">
    <property type="entry name" value="Rce1-like"/>
    <property type="match status" value="1"/>
</dbReference>
<dbReference type="GO" id="GO:0004175">
    <property type="term" value="F:endopeptidase activity"/>
    <property type="evidence" value="ECO:0007669"/>
    <property type="project" value="UniProtKB-ARBA"/>
</dbReference>
<sequence>MEKRFFFRFLPVVFLLFFLPASLVAAGYIPFWFRIPLLLFSFCLTVLYSYYRGFTLRDLGIRRDNLAASLRVNSVVTLCFSVLMGLLFYFELIPGPYFPAMGIFLPFYLLVSSPMQEFLFRGFLFAEMRASGVRSGFLLVVFSALLFSFIHIVYGDWLTLVLTFLIGLVWGGIYYRIPNIAGLSVFHAIAGMLALLAGAARNM</sequence>
<protein>
    <submittedName>
        <fullName evidence="3">Abortive infection protein</fullName>
    </submittedName>
</protein>
<feature type="transmembrane region" description="Helical" evidence="1">
    <location>
        <begin position="35"/>
        <end position="51"/>
    </location>
</feature>
<proteinExistence type="predicted"/>
<keyword evidence="4" id="KW-1185">Reference proteome</keyword>
<dbReference type="eggNOG" id="COG1266">
    <property type="taxonomic scope" value="Bacteria"/>
</dbReference>
<dbReference type="RefSeq" id="WP_012505959.1">
    <property type="nucleotide sequence ID" value="NC_011059.1"/>
</dbReference>
<dbReference type="HOGENOM" id="CLU_110712_0_0_10"/>
<dbReference type="KEGG" id="paa:Paes_1404"/>
<evidence type="ECO:0000259" key="2">
    <source>
        <dbReference type="Pfam" id="PF02517"/>
    </source>
</evidence>
<dbReference type="STRING" id="290512.Paes_1404"/>
<evidence type="ECO:0000313" key="3">
    <source>
        <dbReference type="EMBL" id="ACF46425.1"/>
    </source>
</evidence>
<dbReference type="AlphaFoldDB" id="B4S8N8"/>
<feature type="transmembrane region" description="Helical" evidence="1">
    <location>
        <begin position="96"/>
        <end position="120"/>
    </location>
</feature>
<feature type="transmembrane region" description="Helical" evidence="1">
    <location>
        <begin position="180"/>
        <end position="200"/>
    </location>
</feature>
<organism evidence="3 4">
    <name type="scientific">Prosthecochloris aestuarii (strain DSM 271 / SK 413)</name>
    <dbReference type="NCBI Taxonomy" id="290512"/>
    <lineage>
        <taxon>Bacteria</taxon>
        <taxon>Pseudomonadati</taxon>
        <taxon>Chlorobiota</taxon>
        <taxon>Chlorobiia</taxon>
        <taxon>Chlorobiales</taxon>
        <taxon>Chlorobiaceae</taxon>
        <taxon>Prosthecochloris</taxon>
    </lineage>
</organism>
<dbReference type="EMBL" id="CP001108">
    <property type="protein sequence ID" value="ACF46425.1"/>
    <property type="molecule type" value="Genomic_DNA"/>
</dbReference>
<dbReference type="Proteomes" id="UP000002725">
    <property type="component" value="Chromosome"/>
</dbReference>
<dbReference type="InterPro" id="IPR003675">
    <property type="entry name" value="Rce1/LyrA-like_dom"/>
</dbReference>